<dbReference type="InterPro" id="IPR011990">
    <property type="entry name" value="TPR-like_helical_dom_sf"/>
</dbReference>
<protein>
    <submittedName>
        <fullName evidence="5">Tetratricopeptide repeat protein</fullName>
    </submittedName>
</protein>
<feature type="transmembrane region" description="Helical" evidence="4">
    <location>
        <begin position="280"/>
        <end position="299"/>
    </location>
</feature>
<dbReference type="PROSITE" id="PS50005">
    <property type="entry name" value="TPR"/>
    <property type="match status" value="7"/>
</dbReference>
<dbReference type="InterPro" id="IPR050498">
    <property type="entry name" value="Ycf3"/>
</dbReference>
<dbReference type="InterPro" id="IPR006597">
    <property type="entry name" value="Sel1-like"/>
</dbReference>
<dbReference type="AlphaFoldDB" id="A0A7V3RID8"/>
<evidence type="ECO:0000313" key="5">
    <source>
        <dbReference type="EMBL" id="HGE78813.1"/>
    </source>
</evidence>
<feature type="transmembrane region" description="Helical" evidence="4">
    <location>
        <begin position="338"/>
        <end position="358"/>
    </location>
</feature>
<proteinExistence type="predicted"/>
<keyword evidence="1" id="KW-0677">Repeat</keyword>
<sequence length="692" mass="80062">MKVELSKKSKILIFLLVTGIITFITLSPCLKNGYCNWDDYHLITANHSIKDLSLGNLKEMFTTGYVGTYIPLTILSFALEYRFFKLNPFFTHLINLLLHIFNVTLTFWFIYLLSDNLLLSFFVSLLFGIHPLHVESVAWATERKDMLYSLFYLSSLIFYIYHLRLHKNFYYILTLILFILSALSKPMAVTLPAVLLLIDYYFEKKFSFAQISSKVLFFIIAAIFGIINIIFQGSGTFSFSTYFKHFFVFSHNLLFYLYKLLIPLNLSCFYPYPENFEKSLPLPFLIAPVLIAGIIYFMIKAKILKLNVIFGLLFFLITLLPVSQIVPLVAPAITADRYTYIPSIGIFFLAGLFLEGLYFKRLKESPPSRFILKSFLLLVFILYAILSFNRCKIWKDSITLWSDVLKKYPKNGIAYNNRGNAHFLLGQYDKALNDFNQAIEFNPSLELAYFNRGKVYERLMMLDKAIADFTNALKIQPNLAIGYVDRGAAYCRIGEYDKAYNDLSYALKLDSKLGDAYYNLGVLYFNLKNYNLALEQYRKALSIDPYLTVAYLGLGDIYFIYGDFGRAIENYTKAIAQDPYNVDAYYNRAVTYTRVGDLNNALLDYNQVLKIKPDFPLAYNNRGNIYLDFDEIERAIQDYNRAIELDSNYAPAYYNRAVAYYTLGDFEKARKDVLILKKLGVIPDSTLLKLLK</sequence>
<evidence type="ECO:0000256" key="2">
    <source>
        <dbReference type="ARBA" id="ARBA00022803"/>
    </source>
</evidence>
<feature type="repeat" description="TPR" evidence="3">
    <location>
        <begin position="446"/>
        <end position="479"/>
    </location>
</feature>
<keyword evidence="4" id="KW-0472">Membrane</keyword>
<feature type="transmembrane region" description="Helical" evidence="4">
    <location>
        <begin position="117"/>
        <end position="134"/>
    </location>
</feature>
<dbReference type="PANTHER" id="PTHR44858:SF1">
    <property type="entry name" value="UDP-N-ACETYLGLUCOSAMINE--PEPTIDE N-ACETYLGLUCOSAMINYLTRANSFERASE SPINDLY-RELATED"/>
    <property type="match status" value="1"/>
</dbReference>
<name>A0A7V3RID8_UNCW3</name>
<reference evidence="5" key="1">
    <citation type="journal article" date="2020" name="mSystems">
        <title>Genome- and Community-Level Interaction Insights into Carbon Utilization and Element Cycling Functions of Hydrothermarchaeota in Hydrothermal Sediment.</title>
        <authorList>
            <person name="Zhou Z."/>
            <person name="Liu Y."/>
            <person name="Xu W."/>
            <person name="Pan J."/>
            <person name="Luo Z.H."/>
            <person name="Li M."/>
        </authorList>
    </citation>
    <scope>NUCLEOTIDE SEQUENCE [LARGE SCALE GENOMIC DNA]</scope>
    <source>
        <strain evidence="5">SpSt-961</strain>
    </source>
</reference>
<keyword evidence="2 3" id="KW-0802">TPR repeat</keyword>
<dbReference type="GO" id="GO:0009279">
    <property type="term" value="C:cell outer membrane"/>
    <property type="evidence" value="ECO:0007669"/>
    <property type="project" value="TreeGrafter"/>
</dbReference>
<dbReference type="Gene3D" id="1.25.40.10">
    <property type="entry name" value="Tetratricopeptide repeat domain"/>
    <property type="match status" value="4"/>
</dbReference>
<keyword evidence="4" id="KW-0812">Transmembrane</keyword>
<feature type="transmembrane region" description="Helical" evidence="4">
    <location>
        <begin position="146"/>
        <end position="163"/>
    </location>
</feature>
<feature type="transmembrane region" description="Helical" evidence="4">
    <location>
        <begin position="306"/>
        <end position="326"/>
    </location>
</feature>
<feature type="transmembrane region" description="Helical" evidence="4">
    <location>
        <begin position="12"/>
        <end position="30"/>
    </location>
</feature>
<dbReference type="EMBL" id="DTOZ01000183">
    <property type="protein sequence ID" value="HGE78813.1"/>
    <property type="molecule type" value="Genomic_DNA"/>
</dbReference>
<gene>
    <name evidence="5" type="ORF">ENX68_07455</name>
</gene>
<organism evidence="5">
    <name type="scientific">candidate division WOR-3 bacterium</name>
    <dbReference type="NCBI Taxonomy" id="2052148"/>
    <lineage>
        <taxon>Bacteria</taxon>
        <taxon>Bacteria division WOR-3</taxon>
    </lineage>
</organism>
<feature type="transmembrane region" description="Helical" evidence="4">
    <location>
        <begin position="214"/>
        <end position="231"/>
    </location>
</feature>
<feature type="repeat" description="TPR" evidence="3">
    <location>
        <begin position="582"/>
        <end position="615"/>
    </location>
</feature>
<feature type="transmembrane region" description="Helical" evidence="4">
    <location>
        <begin position="60"/>
        <end position="81"/>
    </location>
</feature>
<dbReference type="PROSITE" id="PS50293">
    <property type="entry name" value="TPR_REGION"/>
    <property type="match status" value="5"/>
</dbReference>
<dbReference type="GO" id="GO:0046813">
    <property type="term" value="P:receptor-mediated virion attachment to host cell"/>
    <property type="evidence" value="ECO:0007669"/>
    <property type="project" value="TreeGrafter"/>
</dbReference>
<comment type="caution">
    <text evidence="5">The sequence shown here is derived from an EMBL/GenBank/DDBJ whole genome shotgun (WGS) entry which is preliminary data.</text>
</comment>
<feature type="repeat" description="TPR" evidence="3">
    <location>
        <begin position="480"/>
        <end position="513"/>
    </location>
</feature>
<dbReference type="Pfam" id="PF13414">
    <property type="entry name" value="TPR_11"/>
    <property type="match status" value="3"/>
</dbReference>
<dbReference type="SUPFAM" id="SSF81901">
    <property type="entry name" value="HCP-like"/>
    <property type="match status" value="1"/>
</dbReference>
<feature type="repeat" description="TPR" evidence="3">
    <location>
        <begin position="514"/>
        <end position="547"/>
    </location>
</feature>
<keyword evidence="4" id="KW-1133">Transmembrane helix</keyword>
<feature type="repeat" description="TPR" evidence="3">
    <location>
        <begin position="616"/>
        <end position="649"/>
    </location>
</feature>
<feature type="transmembrane region" description="Helical" evidence="4">
    <location>
        <begin position="93"/>
        <end position="111"/>
    </location>
</feature>
<feature type="transmembrane region" description="Helical" evidence="4">
    <location>
        <begin position="169"/>
        <end position="202"/>
    </location>
</feature>
<evidence type="ECO:0000256" key="4">
    <source>
        <dbReference type="SAM" id="Phobius"/>
    </source>
</evidence>
<dbReference type="SMART" id="SM00028">
    <property type="entry name" value="TPR"/>
    <property type="match status" value="8"/>
</dbReference>
<feature type="transmembrane region" description="Helical" evidence="4">
    <location>
        <begin position="370"/>
        <end position="388"/>
    </location>
</feature>
<accession>A0A7V3RID8</accession>
<dbReference type="Pfam" id="PF00515">
    <property type="entry name" value="TPR_1"/>
    <property type="match status" value="1"/>
</dbReference>
<dbReference type="PANTHER" id="PTHR44858">
    <property type="entry name" value="TETRATRICOPEPTIDE REPEAT PROTEIN 6"/>
    <property type="match status" value="1"/>
</dbReference>
<dbReference type="SMART" id="SM00671">
    <property type="entry name" value="SEL1"/>
    <property type="match status" value="3"/>
</dbReference>
<dbReference type="InterPro" id="IPR019734">
    <property type="entry name" value="TPR_rpt"/>
</dbReference>
<evidence type="ECO:0000256" key="1">
    <source>
        <dbReference type="ARBA" id="ARBA00022737"/>
    </source>
</evidence>
<feature type="repeat" description="TPR" evidence="3">
    <location>
        <begin position="412"/>
        <end position="445"/>
    </location>
</feature>
<feature type="repeat" description="TPR" evidence="3">
    <location>
        <begin position="548"/>
        <end position="581"/>
    </location>
</feature>
<evidence type="ECO:0000256" key="3">
    <source>
        <dbReference type="PROSITE-ProRule" id="PRU00339"/>
    </source>
</evidence>